<dbReference type="Proteomes" id="UP001279734">
    <property type="component" value="Unassembled WGS sequence"/>
</dbReference>
<name>A0AAD3T9M7_NEPGR</name>
<dbReference type="EMBL" id="BSYO01000029">
    <property type="protein sequence ID" value="GMH25372.1"/>
    <property type="molecule type" value="Genomic_DNA"/>
</dbReference>
<protein>
    <submittedName>
        <fullName evidence="1">Uncharacterized protein</fullName>
    </submittedName>
</protein>
<keyword evidence="2" id="KW-1185">Reference proteome</keyword>
<gene>
    <name evidence="1" type="ORF">Nepgr_027215</name>
</gene>
<evidence type="ECO:0000313" key="1">
    <source>
        <dbReference type="EMBL" id="GMH25372.1"/>
    </source>
</evidence>
<accession>A0AAD3T9M7</accession>
<comment type="caution">
    <text evidence="1">The sequence shown here is derived from an EMBL/GenBank/DDBJ whole genome shotgun (WGS) entry which is preliminary data.</text>
</comment>
<proteinExistence type="predicted"/>
<reference evidence="1" key="1">
    <citation type="submission" date="2023-05" db="EMBL/GenBank/DDBJ databases">
        <title>Nepenthes gracilis genome sequencing.</title>
        <authorList>
            <person name="Fukushima K."/>
        </authorList>
    </citation>
    <scope>NUCLEOTIDE SEQUENCE</scope>
    <source>
        <strain evidence="1">SING2019-196</strain>
    </source>
</reference>
<evidence type="ECO:0000313" key="2">
    <source>
        <dbReference type="Proteomes" id="UP001279734"/>
    </source>
</evidence>
<organism evidence="1 2">
    <name type="scientific">Nepenthes gracilis</name>
    <name type="common">Slender pitcher plant</name>
    <dbReference type="NCBI Taxonomy" id="150966"/>
    <lineage>
        <taxon>Eukaryota</taxon>
        <taxon>Viridiplantae</taxon>
        <taxon>Streptophyta</taxon>
        <taxon>Embryophyta</taxon>
        <taxon>Tracheophyta</taxon>
        <taxon>Spermatophyta</taxon>
        <taxon>Magnoliopsida</taxon>
        <taxon>eudicotyledons</taxon>
        <taxon>Gunneridae</taxon>
        <taxon>Pentapetalae</taxon>
        <taxon>Caryophyllales</taxon>
        <taxon>Nepenthaceae</taxon>
        <taxon>Nepenthes</taxon>
    </lineage>
</organism>
<sequence length="154" mass="17169">MLPTHCSLFVCGVGSFLLEYDDVLLVIHWFVWWLGLRTLALLELEDRCLMVLFCYAAFIEVRCKVAGLNGSLLLVCAPCVVSRPDAPCLMLHGIDRKFGLQRALRDWIELSGNQNPSILCLSGFLWIRFGLCAGLGVERISDSQWAHLDASLAA</sequence>
<dbReference type="AlphaFoldDB" id="A0AAD3T9M7"/>